<dbReference type="GO" id="GO:0005102">
    <property type="term" value="F:signaling receptor binding"/>
    <property type="evidence" value="ECO:0007669"/>
    <property type="project" value="TreeGrafter"/>
</dbReference>
<feature type="region of interest" description="Disordered" evidence="7">
    <location>
        <begin position="326"/>
        <end position="366"/>
    </location>
</feature>
<dbReference type="Pfam" id="PF22705">
    <property type="entry name" value="C2-set_3"/>
    <property type="match status" value="1"/>
</dbReference>
<dbReference type="InterPro" id="IPR013106">
    <property type="entry name" value="Ig_V-set"/>
</dbReference>
<feature type="domain" description="Ig-like" evidence="9">
    <location>
        <begin position="16"/>
        <end position="143"/>
    </location>
</feature>
<dbReference type="AlphaFoldDB" id="A0A1U7SDT9"/>
<dbReference type="PANTHER" id="PTHR24100">
    <property type="entry name" value="BUTYROPHILIN"/>
    <property type="match status" value="1"/>
</dbReference>
<dbReference type="InterPro" id="IPR013783">
    <property type="entry name" value="Ig-like_fold"/>
</dbReference>
<dbReference type="InterPro" id="IPR043136">
    <property type="entry name" value="B30.2/SPRY_sf"/>
</dbReference>
<evidence type="ECO:0000256" key="2">
    <source>
        <dbReference type="ARBA" id="ARBA00022692"/>
    </source>
</evidence>
<dbReference type="InParanoid" id="A0A1U7SDT9"/>
<dbReference type="Gene3D" id="2.60.120.920">
    <property type="match status" value="1"/>
</dbReference>
<organism evidence="10 11">
    <name type="scientific">Alligator sinensis</name>
    <name type="common">Chinese alligator</name>
    <dbReference type="NCBI Taxonomy" id="38654"/>
    <lineage>
        <taxon>Eukaryota</taxon>
        <taxon>Metazoa</taxon>
        <taxon>Chordata</taxon>
        <taxon>Craniata</taxon>
        <taxon>Vertebrata</taxon>
        <taxon>Euteleostomi</taxon>
        <taxon>Archelosauria</taxon>
        <taxon>Archosauria</taxon>
        <taxon>Crocodylia</taxon>
        <taxon>Alligatoridae</taxon>
        <taxon>Alligatorinae</taxon>
        <taxon>Alligator</taxon>
    </lineage>
</organism>
<keyword evidence="3" id="KW-0732">Signal</keyword>
<dbReference type="InterPro" id="IPR050504">
    <property type="entry name" value="IgSF_BTN/MOG"/>
</dbReference>
<dbReference type="InterPro" id="IPR003879">
    <property type="entry name" value="Butyrophylin_SPRY"/>
</dbReference>
<dbReference type="SMART" id="SM00409">
    <property type="entry name" value="IG"/>
    <property type="match status" value="1"/>
</dbReference>
<dbReference type="eggNOG" id="ENOG502QSRZ">
    <property type="taxonomic scope" value="Eukaryota"/>
</dbReference>
<dbReference type="SMART" id="SM00589">
    <property type="entry name" value="PRY"/>
    <property type="match status" value="1"/>
</dbReference>
<dbReference type="InterPro" id="IPR013320">
    <property type="entry name" value="ConA-like_dom_sf"/>
</dbReference>
<evidence type="ECO:0000256" key="7">
    <source>
        <dbReference type="SAM" id="MobiDB-lite"/>
    </source>
</evidence>
<proteinExistence type="predicted"/>
<sequence>MRSSLCQICRVCTSLPGFLTFFITFHISKVESAQFTVVGPDQPVTAIVGEEIVLPCRLSPNMSAENMEVRWFRSEFTYYVHLYRDGTDQFGGQMPEYRTRTAFWKDGLTHGNVSLRILNIRPSDEGQYTCFVIDGITNEEAVIGLKVAAVGSNPIISVEDYQPGGIHVMCRSAEWYPEPQVLWRNAQGHHIPSLSEIKSPKANGLFQTEISVVISGHSNQNLSCWVRNSLLDREKESAIYISALFFPSVNPWMVALSVILVVVLSFIILNVYLLRMKGNLQRELGWKRAVICPGLGQTAPPLEKEDVTLDPHTAHPYLILSEDGKRVTSAGARQPRSRGARSGPGSGCRTVKSGSGGASERERKHAGQDLLVVPSGLSRARVCDPGGLLSLQTISCAVSVALDAKGGFLNPPTMESRTWLSWTVVSACLLFPA</sequence>
<dbReference type="InterPro" id="IPR006574">
    <property type="entry name" value="PRY"/>
</dbReference>
<evidence type="ECO:0000256" key="3">
    <source>
        <dbReference type="ARBA" id="ARBA00022729"/>
    </source>
</evidence>
<dbReference type="GO" id="GO:0001817">
    <property type="term" value="P:regulation of cytokine production"/>
    <property type="evidence" value="ECO:0007669"/>
    <property type="project" value="TreeGrafter"/>
</dbReference>
<reference evidence="11" key="1">
    <citation type="submission" date="2025-08" db="UniProtKB">
        <authorList>
            <consortium name="RefSeq"/>
        </authorList>
    </citation>
    <scope>IDENTIFICATION</scope>
</reference>
<feature type="transmembrane region" description="Helical" evidence="8">
    <location>
        <begin position="252"/>
        <end position="274"/>
    </location>
</feature>
<dbReference type="SMART" id="SM00406">
    <property type="entry name" value="IGv"/>
    <property type="match status" value="1"/>
</dbReference>
<dbReference type="KEGG" id="asn:102368475"/>
<evidence type="ECO:0000256" key="5">
    <source>
        <dbReference type="ARBA" id="ARBA00023136"/>
    </source>
</evidence>
<gene>
    <name evidence="11" type="primary">LOC102368475</name>
</gene>
<keyword evidence="6" id="KW-0393">Immunoglobulin domain</keyword>
<dbReference type="GO" id="GO:0050852">
    <property type="term" value="P:T cell receptor signaling pathway"/>
    <property type="evidence" value="ECO:0007669"/>
    <property type="project" value="TreeGrafter"/>
</dbReference>
<comment type="subcellular location">
    <subcellularLocation>
        <location evidence="1">Membrane</location>
    </subcellularLocation>
</comment>
<keyword evidence="2 8" id="KW-0812">Transmembrane</keyword>
<dbReference type="CDD" id="cd05713">
    <property type="entry name" value="IgV_MOG_like"/>
    <property type="match status" value="1"/>
</dbReference>
<evidence type="ECO:0000259" key="9">
    <source>
        <dbReference type="PROSITE" id="PS50835"/>
    </source>
</evidence>
<dbReference type="GeneID" id="102368475"/>
<dbReference type="SUPFAM" id="SSF48726">
    <property type="entry name" value="Immunoglobulin"/>
    <property type="match status" value="2"/>
</dbReference>
<evidence type="ECO:0000313" key="10">
    <source>
        <dbReference type="Proteomes" id="UP000189705"/>
    </source>
</evidence>
<dbReference type="FunFam" id="2.60.40.10:FF:000208">
    <property type="entry name" value="Butyrophilin subfamily 1 member A1"/>
    <property type="match status" value="1"/>
</dbReference>
<dbReference type="InterPro" id="IPR007110">
    <property type="entry name" value="Ig-like_dom"/>
</dbReference>
<evidence type="ECO:0000256" key="1">
    <source>
        <dbReference type="ARBA" id="ARBA00004370"/>
    </source>
</evidence>
<dbReference type="InterPro" id="IPR003599">
    <property type="entry name" value="Ig_sub"/>
</dbReference>
<evidence type="ECO:0000256" key="6">
    <source>
        <dbReference type="ARBA" id="ARBA00023319"/>
    </source>
</evidence>
<dbReference type="Pfam" id="PF07686">
    <property type="entry name" value="V-set"/>
    <property type="match status" value="1"/>
</dbReference>
<dbReference type="InterPro" id="IPR036179">
    <property type="entry name" value="Ig-like_dom_sf"/>
</dbReference>
<evidence type="ECO:0000256" key="8">
    <source>
        <dbReference type="SAM" id="Phobius"/>
    </source>
</evidence>
<dbReference type="PANTHER" id="PTHR24100:SF149">
    <property type="entry name" value="BG-LIKE ANTIGEN 1-RELATED"/>
    <property type="match status" value="1"/>
</dbReference>
<evidence type="ECO:0000256" key="4">
    <source>
        <dbReference type="ARBA" id="ARBA00022989"/>
    </source>
</evidence>
<dbReference type="Pfam" id="PF13765">
    <property type="entry name" value="PRY"/>
    <property type="match status" value="1"/>
</dbReference>
<keyword evidence="5 8" id="KW-0472">Membrane</keyword>
<dbReference type="SUPFAM" id="SSF49899">
    <property type="entry name" value="Concanavalin A-like lectins/glucanases"/>
    <property type="match status" value="1"/>
</dbReference>
<accession>A0A1U7SDT9</accession>
<dbReference type="InterPro" id="IPR053896">
    <property type="entry name" value="BTN3A2-like_Ig-C"/>
</dbReference>
<dbReference type="PRINTS" id="PR01407">
    <property type="entry name" value="BUTYPHLNCDUF"/>
</dbReference>
<dbReference type="FunFam" id="2.60.40.10:FF:000088">
    <property type="entry name" value="Butyrophilin subfamily 1 member A1"/>
    <property type="match status" value="1"/>
</dbReference>
<evidence type="ECO:0000313" key="11">
    <source>
        <dbReference type="RefSeq" id="XP_006035923.1"/>
    </source>
</evidence>
<name>A0A1U7SDT9_ALLSI</name>
<protein>
    <submittedName>
        <fullName evidence="11">Butyrophilin subfamily 3 member A2-like isoform X1</fullName>
    </submittedName>
</protein>
<dbReference type="Proteomes" id="UP000189705">
    <property type="component" value="Unplaced"/>
</dbReference>
<dbReference type="Gene3D" id="2.60.40.10">
    <property type="entry name" value="Immunoglobulins"/>
    <property type="match status" value="2"/>
</dbReference>
<keyword evidence="10" id="KW-1185">Reference proteome</keyword>
<dbReference type="RefSeq" id="XP_006035923.1">
    <property type="nucleotide sequence ID" value="XM_006035861.2"/>
</dbReference>
<dbReference type="GO" id="GO:0009897">
    <property type="term" value="C:external side of plasma membrane"/>
    <property type="evidence" value="ECO:0007669"/>
    <property type="project" value="TreeGrafter"/>
</dbReference>
<keyword evidence="4 8" id="KW-1133">Transmembrane helix</keyword>
<dbReference type="PROSITE" id="PS50835">
    <property type="entry name" value="IG_LIKE"/>
    <property type="match status" value="1"/>
</dbReference>